<dbReference type="EMBL" id="CP144752">
    <property type="protein sequence ID" value="WVZ88950.1"/>
    <property type="molecule type" value="Genomic_DNA"/>
</dbReference>
<name>A0AAQ3UBL1_PASNO</name>
<dbReference type="PANTHER" id="PTHR15503:SF45">
    <property type="entry name" value="RNA-DIRECTED DNA POLYMERASE HOMOLOG"/>
    <property type="match status" value="1"/>
</dbReference>
<protein>
    <submittedName>
        <fullName evidence="1">Uncharacterized protein</fullName>
    </submittedName>
</protein>
<gene>
    <name evidence="1" type="ORF">U9M48_035417</name>
</gene>
<dbReference type="PANTHER" id="PTHR15503">
    <property type="entry name" value="LDOC1 RELATED"/>
    <property type="match status" value="1"/>
</dbReference>
<sequence>MLVLKKRRMLLISPGGDMLARHLCPKISIIIRGVEFLSNLIVLESKGLDIILGMDWLSKYNGVIDCAKKRVSVRGPGGKIVEYQAVPSNAPEAHLNQINAVAEIKVVNEFPDVFPEELPGMPPDREIEFVIELVPGTAPIYKRPYRMDANQLAELKE</sequence>
<dbReference type="InterPro" id="IPR043502">
    <property type="entry name" value="DNA/RNA_pol_sf"/>
</dbReference>
<accession>A0AAQ3UBL1</accession>
<evidence type="ECO:0000313" key="1">
    <source>
        <dbReference type="EMBL" id="WVZ88950.1"/>
    </source>
</evidence>
<dbReference type="Pfam" id="PF08284">
    <property type="entry name" value="RVP_2"/>
    <property type="match status" value="1"/>
</dbReference>
<dbReference type="AlphaFoldDB" id="A0AAQ3UBL1"/>
<keyword evidence="2" id="KW-1185">Reference proteome</keyword>
<dbReference type="InterPro" id="IPR032567">
    <property type="entry name" value="RTL1-rel"/>
</dbReference>
<dbReference type="InterPro" id="IPR021109">
    <property type="entry name" value="Peptidase_aspartic_dom_sf"/>
</dbReference>
<organism evidence="1 2">
    <name type="scientific">Paspalum notatum var. saurae</name>
    <dbReference type="NCBI Taxonomy" id="547442"/>
    <lineage>
        <taxon>Eukaryota</taxon>
        <taxon>Viridiplantae</taxon>
        <taxon>Streptophyta</taxon>
        <taxon>Embryophyta</taxon>
        <taxon>Tracheophyta</taxon>
        <taxon>Spermatophyta</taxon>
        <taxon>Magnoliopsida</taxon>
        <taxon>Liliopsida</taxon>
        <taxon>Poales</taxon>
        <taxon>Poaceae</taxon>
        <taxon>PACMAD clade</taxon>
        <taxon>Panicoideae</taxon>
        <taxon>Andropogonodae</taxon>
        <taxon>Paspaleae</taxon>
        <taxon>Paspalinae</taxon>
        <taxon>Paspalum</taxon>
    </lineage>
</organism>
<dbReference type="SUPFAM" id="SSF50630">
    <property type="entry name" value="Acid proteases"/>
    <property type="match status" value="1"/>
</dbReference>
<dbReference type="Proteomes" id="UP001341281">
    <property type="component" value="Chromosome 08"/>
</dbReference>
<dbReference type="SUPFAM" id="SSF56672">
    <property type="entry name" value="DNA/RNA polymerases"/>
    <property type="match status" value="1"/>
</dbReference>
<dbReference type="Gene3D" id="2.40.70.10">
    <property type="entry name" value="Acid Proteases"/>
    <property type="match status" value="1"/>
</dbReference>
<reference evidence="1 2" key="1">
    <citation type="submission" date="2024-02" db="EMBL/GenBank/DDBJ databases">
        <title>High-quality chromosome-scale genome assembly of Pensacola bahiagrass (Paspalum notatum Flugge var. saurae).</title>
        <authorList>
            <person name="Vega J.M."/>
            <person name="Podio M."/>
            <person name="Orjuela J."/>
            <person name="Siena L.A."/>
            <person name="Pessino S.C."/>
            <person name="Combes M.C."/>
            <person name="Mariac C."/>
            <person name="Albertini E."/>
            <person name="Pupilli F."/>
            <person name="Ortiz J.P.A."/>
            <person name="Leblanc O."/>
        </authorList>
    </citation>
    <scope>NUCLEOTIDE SEQUENCE [LARGE SCALE GENOMIC DNA]</scope>
    <source>
        <strain evidence="1">R1</strain>
        <tissue evidence="1">Leaf</tissue>
    </source>
</reference>
<evidence type="ECO:0000313" key="2">
    <source>
        <dbReference type="Proteomes" id="UP001341281"/>
    </source>
</evidence>
<proteinExistence type="predicted"/>